<feature type="region of interest" description="Disordered" evidence="1">
    <location>
        <begin position="1"/>
        <end position="20"/>
    </location>
</feature>
<accession>A0A0C3NGG5</accession>
<dbReference type="AlphaFoldDB" id="A0A0C3NGG5"/>
<dbReference type="Proteomes" id="UP000054217">
    <property type="component" value="Unassembled WGS sequence"/>
</dbReference>
<sequence>MSSQCQSRTPQPTPGHVHNYSQVMDEELVILTNDSTNTEWEKSVEKAKRWKAEEERLRVEQRKRAEEEAQRKRVVEEEAQKKKVAEEEAERQRWRASEERAQARWDETMQR</sequence>
<dbReference type="InParanoid" id="A0A0C3NGG5"/>
<name>A0A0C3NGG5_PISTI</name>
<proteinExistence type="predicted"/>
<organism evidence="2 3">
    <name type="scientific">Pisolithus tinctorius Marx 270</name>
    <dbReference type="NCBI Taxonomy" id="870435"/>
    <lineage>
        <taxon>Eukaryota</taxon>
        <taxon>Fungi</taxon>
        <taxon>Dikarya</taxon>
        <taxon>Basidiomycota</taxon>
        <taxon>Agaricomycotina</taxon>
        <taxon>Agaricomycetes</taxon>
        <taxon>Agaricomycetidae</taxon>
        <taxon>Boletales</taxon>
        <taxon>Sclerodermatineae</taxon>
        <taxon>Pisolithaceae</taxon>
        <taxon>Pisolithus</taxon>
    </lineage>
</organism>
<keyword evidence="3" id="KW-1185">Reference proteome</keyword>
<evidence type="ECO:0000313" key="3">
    <source>
        <dbReference type="Proteomes" id="UP000054217"/>
    </source>
</evidence>
<dbReference type="HOGENOM" id="CLU_062064_3_0_1"/>
<protein>
    <submittedName>
        <fullName evidence="2">Uncharacterized protein</fullName>
    </submittedName>
</protein>
<reference evidence="3" key="2">
    <citation type="submission" date="2015-01" db="EMBL/GenBank/DDBJ databases">
        <title>Evolutionary Origins and Diversification of the Mycorrhizal Mutualists.</title>
        <authorList>
            <consortium name="DOE Joint Genome Institute"/>
            <consortium name="Mycorrhizal Genomics Consortium"/>
            <person name="Kohler A."/>
            <person name="Kuo A."/>
            <person name="Nagy L.G."/>
            <person name="Floudas D."/>
            <person name="Copeland A."/>
            <person name="Barry K.W."/>
            <person name="Cichocki N."/>
            <person name="Veneault-Fourrey C."/>
            <person name="LaButti K."/>
            <person name="Lindquist E.A."/>
            <person name="Lipzen A."/>
            <person name="Lundell T."/>
            <person name="Morin E."/>
            <person name="Murat C."/>
            <person name="Riley R."/>
            <person name="Ohm R."/>
            <person name="Sun H."/>
            <person name="Tunlid A."/>
            <person name="Henrissat B."/>
            <person name="Grigoriev I.V."/>
            <person name="Hibbett D.S."/>
            <person name="Martin F."/>
        </authorList>
    </citation>
    <scope>NUCLEOTIDE SEQUENCE [LARGE SCALE GENOMIC DNA]</scope>
    <source>
        <strain evidence="3">Marx 270</strain>
    </source>
</reference>
<feature type="region of interest" description="Disordered" evidence="1">
    <location>
        <begin position="61"/>
        <end position="111"/>
    </location>
</feature>
<feature type="compositionally biased region" description="Polar residues" evidence="1">
    <location>
        <begin position="1"/>
        <end position="10"/>
    </location>
</feature>
<evidence type="ECO:0000256" key="1">
    <source>
        <dbReference type="SAM" id="MobiDB-lite"/>
    </source>
</evidence>
<reference evidence="2 3" key="1">
    <citation type="submission" date="2014-04" db="EMBL/GenBank/DDBJ databases">
        <authorList>
            <consortium name="DOE Joint Genome Institute"/>
            <person name="Kuo A."/>
            <person name="Kohler A."/>
            <person name="Costa M.D."/>
            <person name="Nagy L.G."/>
            <person name="Floudas D."/>
            <person name="Copeland A."/>
            <person name="Barry K.W."/>
            <person name="Cichocki N."/>
            <person name="Veneault-Fourrey C."/>
            <person name="LaButti K."/>
            <person name="Lindquist E.A."/>
            <person name="Lipzen A."/>
            <person name="Lundell T."/>
            <person name="Morin E."/>
            <person name="Murat C."/>
            <person name="Sun H."/>
            <person name="Tunlid A."/>
            <person name="Henrissat B."/>
            <person name="Grigoriev I.V."/>
            <person name="Hibbett D.S."/>
            <person name="Martin F."/>
            <person name="Nordberg H.P."/>
            <person name="Cantor M.N."/>
            <person name="Hua S.X."/>
        </authorList>
    </citation>
    <scope>NUCLEOTIDE SEQUENCE [LARGE SCALE GENOMIC DNA]</scope>
    <source>
        <strain evidence="2 3">Marx 270</strain>
    </source>
</reference>
<gene>
    <name evidence="2" type="ORF">M404DRAFT_34918</name>
</gene>
<evidence type="ECO:0000313" key="2">
    <source>
        <dbReference type="EMBL" id="KIN94578.1"/>
    </source>
</evidence>
<dbReference type="EMBL" id="KN832093">
    <property type="protein sequence ID" value="KIN94578.1"/>
    <property type="molecule type" value="Genomic_DNA"/>
</dbReference>